<sequence length="85" mass="9740">MSKRKNVAVKTDGFSQDDATKPAEKLRKLPNSEFYALSISELSNSQYLNNIAGKAENVFIGEKSEALRRVLIDRLHCRRRVLFQK</sequence>
<keyword evidence="3" id="KW-1185">Reference proteome</keyword>
<proteinExistence type="predicted"/>
<evidence type="ECO:0000313" key="4">
    <source>
        <dbReference type="WBParaSite" id="jg13930.1"/>
    </source>
</evidence>
<evidence type="ECO:0000256" key="1">
    <source>
        <dbReference type="SAM" id="MobiDB-lite"/>
    </source>
</evidence>
<dbReference type="WBParaSite" id="jg13930.1">
    <property type="protein sequence ID" value="jg13930.1"/>
    <property type="gene ID" value="jg13930"/>
</dbReference>
<feature type="domain" description="VWFA" evidence="2">
    <location>
        <begin position="1"/>
        <end position="75"/>
    </location>
</feature>
<feature type="region of interest" description="Disordered" evidence="1">
    <location>
        <begin position="1"/>
        <end position="22"/>
    </location>
</feature>
<accession>A0A915CYH8</accession>
<dbReference type="Pfam" id="PF00092">
    <property type="entry name" value="VWA"/>
    <property type="match status" value="1"/>
</dbReference>
<reference evidence="4" key="1">
    <citation type="submission" date="2022-11" db="UniProtKB">
        <authorList>
            <consortium name="WormBaseParasite"/>
        </authorList>
    </citation>
    <scope>IDENTIFICATION</scope>
</reference>
<dbReference type="AlphaFoldDB" id="A0A915CYH8"/>
<dbReference type="PROSITE" id="PS50234">
    <property type="entry name" value="VWFA"/>
    <property type="match status" value="1"/>
</dbReference>
<dbReference type="Proteomes" id="UP000887574">
    <property type="component" value="Unplaced"/>
</dbReference>
<dbReference type="Gene3D" id="3.40.50.410">
    <property type="entry name" value="von Willebrand factor, type A domain"/>
    <property type="match status" value="1"/>
</dbReference>
<protein>
    <submittedName>
        <fullName evidence="4">VWFA domain-containing protein</fullName>
    </submittedName>
</protein>
<organism evidence="3 4">
    <name type="scientific">Ditylenchus dipsaci</name>
    <dbReference type="NCBI Taxonomy" id="166011"/>
    <lineage>
        <taxon>Eukaryota</taxon>
        <taxon>Metazoa</taxon>
        <taxon>Ecdysozoa</taxon>
        <taxon>Nematoda</taxon>
        <taxon>Chromadorea</taxon>
        <taxon>Rhabditida</taxon>
        <taxon>Tylenchina</taxon>
        <taxon>Tylenchomorpha</taxon>
        <taxon>Sphaerularioidea</taxon>
        <taxon>Anguinidae</taxon>
        <taxon>Anguininae</taxon>
        <taxon>Ditylenchus</taxon>
    </lineage>
</organism>
<name>A0A915CYH8_9BILA</name>
<dbReference type="InterPro" id="IPR036465">
    <property type="entry name" value="vWFA_dom_sf"/>
</dbReference>
<dbReference type="InterPro" id="IPR002035">
    <property type="entry name" value="VWF_A"/>
</dbReference>
<evidence type="ECO:0000259" key="2">
    <source>
        <dbReference type="PROSITE" id="PS50234"/>
    </source>
</evidence>
<evidence type="ECO:0000313" key="3">
    <source>
        <dbReference type="Proteomes" id="UP000887574"/>
    </source>
</evidence>